<accession>A0ABY7THL9</accession>
<reference evidence="1 2" key="1">
    <citation type="submission" date="2023-02" db="EMBL/GenBank/DDBJ databases">
        <title>Genome sequence of Sphingomonas naphthae.</title>
        <authorList>
            <person name="Kim S."/>
            <person name="Heo J."/>
            <person name="Kwon S.-W."/>
        </authorList>
    </citation>
    <scope>NUCLEOTIDE SEQUENCE [LARGE SCALE GENOMIC DNA]</scope>
    <source>
        <strain evidence="1 2">KACC 18716</strain>
    </source>
</reference>
<dbReference type="InterPro" id="IPR021109">
    <property type="entry name" value="Peptidase_aspartic_dom_sf"/>
</dbReference>
<dbReference type="EC" id="3.4.23.-" evidence="1"/>
<dbReference type="Gene3D" id="2.40.70.10">
    <property type="entry name" value="Acid Proteases"/>
    <property type="match status" value="1"/>
</dbReference>
<gene>
    <name evidence="1" type="ORF">PQ455_11675</name>
</gene>
<proteinExistence type="predicted"/>
<dbReference type="RefSeq" id="WP_273686253.1">
    <property type="nucleotide sequence ID" value="NZ_CP117411.1"/>
</dbReference>
<evidence type="ECO:0000313" key="2">
    <source>
        <dbReference type="Proteomes" id="UP001220395"/>
    </source>
</evidence>
<name>A0ABY7THL9_9SPHN</name>
<sequence>MGTFSASIELSNARHDGLAPMTIDALVDSGALHLCIPAQVAQQLQLDVLDQRQVTVADGRSQLVDYVGPISLRFANRRCLTGALVLGDQALLGAIPMEDMDLVISPARRELTVNPQHPNIAASMAMGFQASGQ</sequence>
<dbReference type="GO" id="GO:0008233">
    <property type="term" value="F:peptidase activity"/>
    <property type="evidence" value="ECO:0007669"/>
    <property type="project" value="UniProtKB-KW"/>
</dbReference>
<dbReference type="EMBL" id="CP117411">
    <property type="protein sequence ID" value="WCT72296.1"/>
    <property type="molecule type" value="Genomic_DNA"/>
</dbReference>
<dbReference type="Pfam" id="PF13650">
    <property type="entry name" value="Asp_protease_2"/>
    <property type="match status" value="1"/>
</dbReference>
<dbReference type="Proteomes" id="UP001220395">
    <property type="component" value="Chromosome"/>
</dbReference>
<keyword evidence="2" id="KW-1185">Reference proteome</keyword>
<keyword evidence="1" id="KW-0378">Hydrolase</keyword>
<protein>
    <submittedName>
        <fullName evidence="1">Clan AA aspartic protease</fullName>
        <ecNumber evidence="1">3.4.23.-</ecNumber>
    </submittedName>
</protein>
<dbReference type="InterPro" id="IPR022274">
    <property type="entry name" value="Peptidase_asp_AF0612"/>
</dbReference>
<dbReference type="GO" id="GO:0006508">
    <property type="term" value="P:proteolysis"/>
    <property type="evidence" value="ECO:0007669"/>
    <property type="project" value="UniProtKB-KW"/>
</dbReference>
<evidence type="ECO:0000313" key="1">
    <source>
        <dbReference type="EMBL" id="WCT72296.1"/>
    </source>
</evidence>
<dbReference type="NCBIfam" id="TIGR03698">
    <property type="entry name" value="clan_AA_DTGF"/>
    <property type="match status" value="1"/>
</dbReference>
<keyword evidence="1" id="KW-0645">Protease</keyword>
<organism evidence="1 2">
    <name type="scientific">Sphingomonas naphthae</name>
    <dbReference type="NCBI Taxonomy" id="1813468"/>
    <lineage>
        <taxon>Bacteria</taxon>
        <taxon>Pseudomonadati</taxon>
        <taxon>Pseudomonadota</taxon>
        <taxon>Alphaproteobacteria</taxon>
        <taxon>Sphingomonadales</taxon>
        <taxon>Sphingomonadaceae</taxon>
        <taxon>Sphingomonas</taxon>
    </lineage>
</organism>